<comment type="caution">
    <text evidence="7">The sequence shown here is derived from an EMBL/GenBank/DDBJ whole genome shotgun (WGS) entry which is preliminary data.</text>
</comment>
<feature type="domain" description="D-isomer specific 2-hydroxyacid dehydrogenase catalytic" evidence="5">
    <location>
        <begin position="27"/>
        <end position="315"/>
    </location>
</feature>
<dbReference type="SUPFAM" id="SSF52283">
    <property type="entry name" value="Formate/glycerate dehydrogenase catalytic domain-like"/>
    <property type="match status" value="1"/>
</dbReference>
<name>A0A520LQ20_9GAMM</name>
<dbReference type="Pfam" id="PF00389">
    <property type="entry name" value="2-Hacid_dh"/>
    <property type="match status" value="1"/>
</dbReference>
<evidence type="ECO:0000256" key="3">
    <source>
        <dbReference type="ARBA" id="ARBA00023027"/>
    </source>
</evidence>
<evidence type="ECO:0000313" key="8">
    <source>
        <dbReference type="Proteomes" id="UP000318148"/>
    </source>
</evidence>
<evidence type="ECO:0000256" key="4">
    <source>
        <dbReference type="RuleBase" id="RU003719"/>
    </source>
</evidence>
<dbReference type="Proteomes" id="UP000318148">
    <property type="component" value="Unassembled WGS sequence"/>
</dbReference>
<dbReference type="InterPro" id="IPR006139">
    <property type="entry name" value="D-isomer_2_OHA_DH_cat_dom"/>
</dbReference>
<sequence length="319" mass="34655">MKGVVLDFDTLGPQDLDTSALFSLPVEWEIYGNSSVSDVSGLIKNAHVVLTNKVVLTRENINHAKDLKFIGLFATGTNIIDLDAAAECGVSVSNAVGYGTRSVVQHTWALILALTTKLLGYSKASMNGRWQKSDSFCVIDYPVQELSGKTIGIVGAGELGRGVASVAPVFGMKVRYAALKNTKHSFQNDRIDFDDLLKESDVLSLHCPLTEDNINLIDQRELKLMKSSSILINTARGKLINEKSLHEALINGEIAGAGLDVLSEEPPINGNILLDERVPNLIVTPHTAWISKESRQRLVEQVAGNIKGFLEGGKFNRVC</sequence>
<gene>
    <name evidence="7" type="ORF">EVB02_00290</name>
</gene>
<proteinExistence type="inferred from homology"/>
<dbReference type="Gene3D" id="3.40.50.720">
    <property type="entry name" value="NAD(P)-binding Rossmann-like Domain"/>
    <property type="match status" value="2"/>
</dbReference>
<comment type="similarity">
    <text evidence="1 4">Belongs to the D-isomer specific 2-hydroxyacid dehydrogenase family.</text>
</comment>
<dbReference type="InterPro" id="IPR006140">
    <property type="entry name" value="D-isomer_DH_NAD-bd"/>
</dbReference>
<organism evidence="7 8">
    <name type="scientific">SAR92 clade bacterium</name>
    <dbReference type="NCBI Taxonomy" id="2315479"/>
    <lineage>
        <taxon>Bacteria</taxon>
        <taxon>Pseudomonadati</taxon>
        <taxon>Pseudomonadota</taxon>
        <taxon>Gammaproteobacteria</taxon>
        <taxon>Cellvibrionales</taxon>
        <taxon>Porticoccaceae</taxon>
        <taxon>SAR92 clade</taxon>
    </lineage>
</organism>
<dbReference type="EMBL" id="SHBO01000002">
    <property type="protein sequence ID" value="RZO08684.1"/>
    <property type="molecule type" value="Genomic_DNA"/>
</dbReference>
<dbReference type="PANTHER" id="PTHR43761:SF1">
    <property type="entry name" value="D-ISOMER SPECIFIC 2-HYDROXYACID DEHYDROGENASE CATALYTIC DOMAIN-CONTAINING PROTEIN-RELATED"/>
    <property type="match status" value="1"/>
</dbReference>
<dbReference type="GO" id="GO:0016616">
    <property type="term" value="F:oxidoreductase activity, acting on the CH-OH group of donors, NAD or NADP as acceptor"/>
    <property type="evidence" value="ECO:0007669"/>
    <property type="project" value="InterPro"/>
</dbReference>
<dbReference type="PANTHER" id="PTHR43761">
    <property type="entry name" value="D-ISOMER SPECIFIC 2-HYDROXYACID DEHYDROGENASE FAMILY PROTEIN (AFU_ORTHOLOGUE AFUA_1G13630)"/>
    <property type="match status" value="1"/>
</dbReference>
<keyword evidence="3" id="KW-0520">NAD</keyword>
<evidence type="ECO:0000313" key="7">
    <source>
        <dbReference type="EMBL" id="RZO08684.1"/>
    </source>
</evidence>
<dbReference type="PROSITE" id="PS00671">
    <property type="entry name" value="D_2_HYDROXYACID_DH_3"/>
    <property type="match status" value="1"/>
</dbReference>
<dbReference type="InterPro" id="IPR029753">
    <property type="entry name" value="D-isomer_DH_CS"/>
</dbReference>
<dbReference type="PROSITE" id="PS00670">
    <property type="entry name" value="D_2_HYDROXYACID_DH_2"/>
    <property type="match status" value="1"/>
</dbReference>
<evidence type="ECO:0000259" key="5">
    <source>
        <dbReference type="Pfam" id="PF00389"/>
    </source>
</evidence>
<dbReference type="InterPro" id="IPR036291">
    <property type="entry name" value="NAD(P)-bd_dom_sf"/>
</dbReference>
<protein>
    <submittedName>
        <fullName evidence="7">D-2-hydroxyacid dehydrogenase</fullName>
    </submittedName>
</protein>
<dbReference type="GO" id="GO:0051287">
    <property type="term" value="F:NAD binding"/>
    <property type="evidence" value="ECO:0007669"/>
    <property type="project" value="InterPro"/>
</dbReference>
<dbReference type="AlphaFoldDB" id="A0A520LQ20"/>
<evidence type="ECO:0000259" key="6">
    <source>
        <dbReference type="Pfam" id="PF02826"/>
    </source>
</evidence>
<dbReference type="InterPro" id="IPR050418">
    <property type="entry name" value="D-iso_2-hydroxyacid_DH_PdxB"/>
</dbReference>
<evidence type="ECO:0000256" key="1">
    <source>
        <dbReference type="ARBA" id="ARBA00005854"/>
    </source>
</evidence>
<keyword evidence="2 4" id="KW-0560">Oxidoreductase</keyword>
<evidence type="ECO:0000256" key="2">
    <source>
        <dbReference type="ARBA" id="ARBA00023002"/>
    </source>
</evidence>
<dbReference type="CDD" id="cd12162">
    <property type="entry name" value="2-Hacid_dh_4"/>
    <property type="match status" value="1"/>
</dbReference>
<dbReference type="Pfam" id="PF02826">
    <property type="entry name" value="2-Hacid_dh_C"/>
    <property type="match status" value="1"/>
</dbReference>
<dbReference type="SUPFAM" id="SSF51735">
    <property type="entry name" value="NAD(P)-binding Rossmann-fold domains"/>
    <property type="match status" value="1"/>
</dbReference>
<accession>A0A520LQ20</accession>
<reference evidence="7 8" key="1">
    <citation type="submission" date="2019-02" db="EMBL/GenBank/DDBJ databases">
        <title>Prokaryotic population dynamics and viral predation in marine succession experiment using metagenomics: the confinement effect.</title>
        <authorList>
            <person name="Haro-Moreno J.M."/>
            <person name="Rodriguez-Valera F."/>
            <person name="Lopez-Perez M."/>
        </authorList>
    </citation>
    <scope>NUCLEOTIDE SEQUENCE [LARGE SCALE GENOMIC DNA]</scope>
    <source>
        <strain evidence="7">MED-G169</strain>
    </source>
</reference>
<feature type="domain" description="D-isomer specific 2-hydroxyacid dehydrogenase NAD-binding" evidence="6">
    <location>
        <begin position="109"/>
        <end position="288"/>
    </location>
</feature>